<feature type="region of interest" description="Disordered" evidence="1">
    <location>
        <begin position="55"/>
        <end position="76"/>
    </location>
</feature>
<evidence type="ECO:0000313" key="3">
    <source>
        <dbReference type="Proteomes" id="UP001291623"/>
    </source>
</evidence>
<dbReference type="EMBL" id="JAVYJV010000013">
    <property type="protein sequence ID" value="KAK4355637.1"/>
    <property type="molecule type" value="Genomic_DNA"/>
</dbReference>
<organism evidence="2 3">
    <name type="scientific">Anisodus tanguticus</name>
    <dbReference type="NCBI Taxonomy" id="243964"/>
    <lineage>
        <taxon>Eukaryota</taxon>
        <taxon>Viridiplantae</taxon>
        <taxon>Streptophyta</taxon>
        <taxon>Embryophyta</taxon>
        <taxon>Tracheophyta</taxon>
        <taxon>Spermatophyta</taxon>
        <taxon>Magnoliopsida</taxon>
        <taxon>eudicotyledons</taxon>
        <taxon>Gunneridae</taxon>
        <taxon>Pentapetalae</taxon>
        <taxon>asterids</taxon>
        <taxon>lamiids</taxon>
        <taxon>Solanales</taxon>
        <taxon>Solanaceae</taxon>
        <taxon>Solanoideae</taxon>
        <taxon>Hyoscyameae</taxon>
        <taxon>Anisodus</taxon>
    </lineage>
</organism>
<dbReference type="PANTHER" id="PTHR35985:SF1">
    <property type="entry name" value="OS07G0675200 PROTEIN"/>
    <property type="match status" value="1"/>
</dbReference>
<gene>
    <name evidence="2" type="ORF">RND71_024608</name>
</gene>
<sequence>MADTRKPIARAIDAPADASIAFYPAPDGGVMVWRPEQLTTIEKTLMRAAEIWKENDMRGDPDSPQGRILRQLHGEN</sequence>
<accession>A0AAE1RRI8</accession>
<proteinExistence type="predicted"/>
<name>A0AAE1RRI8_9SOLA</name>
<keyword evidence="3" id="KW-1185">Reference proteome</keyword>
<dbReference type="Proteomes" id="UP001291623">
    <property type="component" value="Unassembled WGS sequence"/>
</dbReference>
<comment type="caution">
    <text evidence="2">The sequence shown here is derived from an EMBL/GenBank/DDBJ whole genome shotgun (WGS) entry which is preliminary data.</text>
</comment>
<protein>
    <submittedName>
        <fullName evidence="2">Uncharacterized protein</fullName>
    </submittedName>
</protein>
<dbReference type="PANTHER" id="PTHR35985">
    <property type="entry name" value="OS07G0675200 PROTEIN"/>
    <property type="match status" value="1"/>
</dbReference>
<evidence type="ECO:0000256" key="1">
    <source>
        <dbReference type="SAM" id="MobiDB-lite"/>
    </source>
</evidence>
<evidence type="ECO:0000313" key="2">
    <source>
        <dbReference type="EMBL" id="KAK4355637.1"/>
    </source>
</evidence>
<reference evidence="2" key="1">
    <citation type="submission" date="2023-12" db="EMBL/GenBank/DDBJ databases">
        <title>Genome assembly of Anisodus tanguticus.</title>
        <authorList>
            <person name="Wang Y.-J."/>
        </authorList>
    </citation>
    <scope>NUCLEOTIDE SEQUENCE</scope>
    <source>
        <strain evidence="2">KB-2021</strain>
        <tissue evidence="2">Leaf</tissue>
    </source>
</reference>
<dbReference type="AlphaFoldDB" id="A0AAE1RRI8"/>